<keyword evidence="4" id="KW-0175">Coiled coil</keyword>
<dbReference type="AlphaFoldDB" id="A0A8B7YWN1"/>
<proteinExistence type="predicted"/>
<feature type="region of interest" description="Disordered" evidence="5">
    <location>
        <begin position="1"/>
        <end position="21"/>
    </location>
</feature>
<feature type="coiled-coil region" evidence="4">
    <location>
        <begin position="627"/>
        <end position="670"/>
    </location>
</feature>
<sequence>MMAKQGERRQGEADRQADDFNMSGFSELPDDLDDHFMASKDSKHTRAVVATSVNVLSDYCTKSADCSTTLAGVEQMTPRDLCQFLRSFYSGVRQKDGSFYARRSMLTLRYGLQRHFQKLLQVDIVNDATFKGANDVFNTVLANLKTSVKMNHVRKKNMAKIRSSSATDCSTPRGLQNTVFLDLMLHLACSTYGRHNLRGMKKLDFMVMMDPMSNRRYVCFAHPASKHLAGSAGIQSDESDDDQVNDYSGNFHRMYETPEKPDSCPVRCFEKYASKLHPMCGAFWQRPKKAYMYSQSDKYWYDAVPLGKNALGNKMRDISAEAGCSTMYSNQCLKVTGKMMNHASHSGCRAKCNNHYYGEIMTSSEEDDSESERDEPNSGVPQNVQQENDTCNVVMSVESRVDGQECNAVPIKLEEDKLPTDHQQTSGSCNHTAHCGMEHELNVPSIRRTSFTTETPSQLYPVHINVTPNYGNPHQGPADQQEREHSLNGIDQDAWCVERTWVDEKSQRKWLLTKRKTTRSVEQDAWRQAVELQTQRNATLTGHLGPLPIRDLGNPDARSAVEVSSNLRAGSCPLADGPSPSSSSSGDDFIAPGLRSLQSLNGVRSGIQAQPAEDDELLQLQKTVLMMQQKNLALERQKIKLEMAKLEAERLKLEAERRKLSIEGDKLQRELL</sequence>
<dbReference type="PANTHER" id="PTHR21446">
    <property type="entry name" value="DUF3504 DOMAIN-CONTAINING PROTEIN"/>
    <property type="match status" value="1"/>
</dbReference>
<dbReference type="Pfam" id="PF12012">
    <property type="entry name" value="DUF3504"/>
    <property type="match status" value="1"/>
</dbReference>
<dbReference type="Proteomes" id="UP000694845">
    <property type="component" value="Unplaced"/>
</dbReference>
<dbReference type="RefSeq" id="XP_022096900.1">
    <property type="nucleotide sequence ID" value="XM_022241208.1"/>
</dbReference>
<name>A0A8B7YWN1_ACAPL</name>
<evidence type="ECO:0000256" key="2">
    <source>
        <dbReference type="ARBA" id="ARBA00022553"/>
    </source>
</evidence>
<dbReference type="OMA" id="MYETPEK"/>
<evidence type="ECO:0000313" key="7">
    <source>
        <dbReference type="Proteomes" id="UP000694845"/>
    </source>
</evidence>
<dbReference type="GeneID" id="110982640"/>
<feature type="domain" description="ZMYM2-like/QRICH1 C-terminal" evidence="6">
    <location>
        <begin position="170"/>
        <end position="318"/>
    </location>
</feature>
<feature type="compositionally biased region" description="Basic and acidic residues" evidence="5">
    <location>
        <begin position="1"/>
        <end position="18"/>
    </location>
</feature>
<keyword evidence="3" id="KW-0832">Ubl conjugation</keyword>
<protein>
    <submittedName>
        <fullName evidence="8">Uncharacterized protein LOC110982640</fullName>
    </submittedName>
</protein>
<feature type="compositionally biased region" description="Low complexity" evidence="5">
    <location>
        <begin position="576"/>
        <end position="588"/>
    </location>
</feature>
<keyword evidence="7" id="KW-1185">Reference proteome</keyword>
<gene>
    <name evidence="8" type="primary">LOC110982640</name>
</gene>
<dbReference type="InterPro" id="IPR021893">
    <property type="entry name" value="ZMYM2-like_C"/>
</dbReference>
<evidence type="ECO:0000259" key="6">
    <source>
        <dbReference type="Pfam" id="PF12012"/>
    </source>
</evidence>
<evidence type="ECO:0000256" key="5">
    <source>
        <dbReference type="SAM" id="MobiDB-lite"/>
    </source>
</evidence>
<evidence type="ECO:0000313" key="8">
    <source>
        <dbReference type="RefSeq" id="XP_022096900.1"/>
    </source>
</evidence>
<organism evidence="7 8">
    <name type="scientific">Acanthaster planci</name>
    <name type="common">Crown-of-thorns starfish</name>
    <dbReference type="NCBI Taxonomy" id="133434"/>
    <lineage>
        <taxon>Eukaryota</taxon>
        <taxon>Metazoa</taxon>
        <taxon>Echinodermata</taxon>
        <taxon>Eleutherozoa</taxon>
        <taxon>Asterozoa</taxon>
        <taxon>Asteroidea</taxon>
        <taxon>Valvatacea</taxon>
        <taxon>Valvatida</taxon>
        <taxon>Acanthasteridae</taxon>
        <taxon>Acanthaster</taxon>
    </lineage>
</organism>
<evidence type="ECO:0000256" key="1">
    <source>
        <dbReference type="ARBA" id="ARBA00022499"/>
    </source>
</evidence>
<keyword evidence="1" id="KW-1017">Isopeptide bond</keyword>
<evidence type="ECO:0000256" key="4">
    <source>
        <dbReference type="SAM" id="Coils"/>
    </source>
</evidence>
<keyword evidence="2" id="KW-0597">Phosphoprotein</keyword>
<feature type="compositionally biased region" description="Acidic residues" evidence="5">
    <location>
        <begin position="364"/>
        <end position="373"/>
    </location>
</feature>
<evidence type="ECO:0000256" key="3">
    <source>
        <dbReference type="ARBA" id="ARBA00022843"/>
    </source>
</evidence>
<reference evidence="8" key="1">
    <citation type="submission" date="2025-08" db="UniProtKB">
        <authorList>
            <consortium name="RefSeq"/>
        </authorList>
    </citation>
    <scope>IDENTIFICATION</scope>
</reference>
<dbReference type="PANTHER" id="PTHR21446:SF12">
    <property type="entry name" value="POTASSIUM CHANNEL TETRAMERIZATION DOMAIN CONTAINING 1"/>
    <property type="match status" value="1"/>
</dbReference>
<feature type="region of interest" description="Disordered" evidence="5">
    <location>
        <begin position="569"/>
        <end position="590"/>
    </location>
</feature>
<feature type="compositionally biased region" description="Polar residues" evidence="5">
    <location>
        <begin position="379"/>
        <end position="389"/>
    </location>
</feature>
<dbReference type="KEGG" id="aplc:110982640"/>
<feature type="region of interest" description="Disordered" evidence="5">
    <location>
        <begin position="363"/>
        <end position="389"/>
    </location>
</feature>
<dbReference type="OrthoDB" id="10067014at2759"/>
<dbReference type="InterPro" id="IPR052787">
    <property type="entry name" value="MAVS"/>
</dbReference>
<accession>A0A8B7YWN1</accession>